<dbReference type="OrthoDB" id="2420752at2759"/>
<organism evidence="2 3">
    <name type="scientific">Linnemannia gamsii</name>
    <dbReference type="NCBI Taxonomy" id="64522"/>
    <lineage>
        <taxon>Eukaryota</taxon>
        <taxon>Fungi</taxon>
        <taxon>Fungi incertae sedis</taxon>
        <taxon>Mucoromycota</taxon>
        <taxon>Mortierellomycotina</taxon>
        <taxon>Mortierellomycetes</taxon>
        <taxon>Mortierellales</taxon>
        <taxon>Mortierellaceae</taxon>
        <taxon>Linnemannia</taxon>
    </lineage>
</organism>
<feature type="transmembrane region" description="Helical" evidence="1">
    <location>
        <begin position="82"/>
        <end position="100"/>
    </location>
</feature>
<dbReference type="AlphaFoldDB" id="A0A9P6UEB1"/>
<protein>
    <submittedName>
        <fullName evidence="2">Uncharacterized protein</fullName>
    </submittedName>
</protein>
<sequence length="178" mass="19990">MTLAIVGLRIWLAFVCLANLATVGTFYGWYVGTLINQQQESLGRPRYVYEWVDYGMIISSSLLFISYVYSIWGKRPLASNKYARAVLMLIPGLVLLGISLRQIHLQITKAKAINDNRQSESEMGNLNPFSCAGWGESTGFCIVIQCYFFVPIITGFFVIFEVLVTLLKGPIHSVKGDY</sequence>
<evidence type="ECO:0000313" key="3">
    <source>
        <dbReference type="Proteomes" id="UP000823405"/>
    </source>
</evidence>
<keyword evidence="1" id="KW-1133">Transmembrane helix</keyword>
<gene>
    <name evidence="2" type="ORF">BGZ97_007065</name>
</gene>
<dbReference type="Proteomes" id="UP000823405">
    <property type="component" value="Unassembled WGS sequence"/>
</dbReference>
<comment type="caution">
    <text evidence="2">The sequence shown here is derived from an EMBL/GenBank/DDBJ whole genome shotgun (WGS) entry which is preliminary data.</text>
</comment>
<accession>A0A9P6UEB1</accession>
<reference evidence="2" key="1">
    <citation type="journal article" date="2020" name="Fungal Divers.">
        <title>Resolving the Mortierellaceae phylogeny through synthesis of multi-gene phylogenetics and phylogenomics.</title>
        <authorList>
            <person name="Vandepol N."/>
            <person name="Liber J."/>
            <person name="Desiro A."/>
            <person name="Na H."/>
            <person name="Kennedy M."/>
            <person name="Barry K."/>
            <person name="Grigoriev I.V."/>
            <person name="Miller A.N."/>
            <person name="O'Donnell K."/>
            <person name="Stajich J.E."/>
            <person name="Bonito G."/>
        </authorList>
    </citation>
    <scope>NUCLEOTIDE SEQUENCE</scope>
    <source>
        <strain evidence="2">NVP60</strain>
    </source>
</reference>
<name>A0A9P6UEB1_9FUNG</name>
<keyword evidence="1" id="KW-0812">Transmembrane</keyword>
<feature type="transmembrane region" description="Helical" evidence="1">
    <location>
        <begin position="51"/>
        <end position="70"/>
    </location>
</feature>
<keyword evidence="1" id="KW-0472">Membrane</keyword>
<feature type="transmembrane region" description="Helical" evidence="1">
    <location>
        <begin position="12"/>
        <end position="31"/>
    </location>
</feature>
<evidence type="ECO:0000256" key="1">
    <source>
        <dbReference type="SAM" id="Phobius"/>
    </source>
</evidence>
<evidence type="ECO:0000313" key="2">
    <source>
        <dbReference type="EMBL" id="KAG0287542.1"/>
    </source>
</evidence>
<proteinExistence type="predicted"/>
<keyword evidence="3" id="KW-1185">Reference proteome</keyword>
<feature type="transmembrane region" description="Helical" evidence="1">
    <location>
        <begin position="142"/>
        <end position="167"/>
    </location>
</feature>
<dbReference type="EMBL" id="JAAAIN010003129">
    <property type="protein sequence ID" value="KAG0287542.1"/>
    <property type="molecule type" value="Genomic_DNA"/>
</dbReference>